<dbReference type="InterPro" id="IPR038763">
    <property type="entry name" value="DHH_sf"/>
</dbReference>
<feature type="domain" description="RecJ OB" evidence="8">
    <location>
        <begin position="460"/>
        <end position="566"/>
    </location>
</feature>
<dbReference type="eggNOG" id="COG0608">
    <property type="taxonomic scope" value="Bacteria"/>
</dbReference>
<dbReference type="Pfam" id="PF17768">
    <property type="entry name" value="RecJ_OB"/>
    <property type="match status" value="1"/>
</dbReference>
<dbReference type="EMBL" id="CP003985">
    <property type="protein sequence ID" value="AGF79413.1"/>
    <property type="molecule type" value="Genomic_DNA"/>
</dbReference>
<dbReference type="SUPFAM" id="SSF64182">
    <property type="entry name" value="DHH phosphoesterases"/>
    <property type="match status" value="1"/>
</dbReference>
<dbReference type="Pfam" id="PF02272">
    <property type="entry name" value="DHHA1"/>
    <property type="match status" value="1"/>
</dbReference>
<accession>M1P7H0</accession>
<dbReference type="Gene3D" id="3.90.1640.30">
    <property type="match status" value="1"/>
</dbReference>
<proteinExistence type="inferred from homology"/>
<comment type="similarity">
    <text evidence="1">Belongs to the RecJ family.</text>
</comment>
<dbReference type="HOGENOM" id="CLU_009736_5_1_7"/>
<reference evidence="10" key="1">
    <citation type="journal article" date="2013" name="Stand. Genomic Sci.">
        <title>Complete genome sequence of Desulfocapsa sulfexigens, a marine deltaproteobacterium specialized in disproportionating inorganic sulfur compounds.</title>
        <authorList>
            <person name="Finster K.W."/>
            <person name="Kjeldsen K.U."/>
            <person name="Kube M."/>
            <person name="Reinhardt R."/>
            <person name="Mussmann M."/>
            <person name="Amann R."/>
            <person name="Schreiber L."/>
        </authorList>
    </citation>
    <scope>NUCLEOTIDE SEQUENCE [LARGE SCALE GENOMIC DNA]</scope>
    <source>
        <strain evidence="10">DSM 10523 / SB164P1</strain>
    </source>
</reference>
<evidence type="ECO:0000313" key="9">
    <source>
        <dbReference type="EMBL" id="AGF79413.1"/>
    </source>
</evidence>
<evidence type="ECO:0000259" key="8">
    <source>
        <dbReference type="Pfam" id="PF17768"/>
    </source>
</evidence>
<dbReference type="KEGG" id="dsf:UWK_02882"/>
<sequence length="581" mass="65032">MSVEQGQKRIRLSDGKYLNPFIEKLLARRGICGKDEIQQFLEPKLKELPSPFLLKDMDLAVNLIEETITNGHPILVWGDYDVDGTTATALLLLFFKSIGYTADYHIPNRLTDGYGIQKDGLRKVSENRDTDKCLLITVDNGISAHEAVEYAKKLGYKVIITDHHLALPERVMADAVINPNQTNCEFLDKTLAGVGVAFYLAMATRTHLLKCGYFDTINKPPNLKQFLDLVAIGTIADMVPLKKINRIMVKAGMETIGDQKNHGITALCHLNNLDPKCIRSEDVSFQLAPKINAAGRMGEADKAIKLFLSLNKKEAFAIAKDLVESNDKRKLINIKDFISAKDNLLRQGTNTKHSIIVAGNYHVGVAGIVASNLVEEYQKPSVVLCDLGEGVLKGSARSVVGIDIFKALDNCREVLLGFGGHEMAGGMSLLKGNLMNFKKLFDESIQKQSNRTPENSDNQIDDDIEINDLFNGEILRQLHLMEPFGTDNPQPIFRDRSTEFLKVLPLGRDKSHLRFNFRGERHTIEGVGFGMGKLIEHCRLSKERDILYTPSINFFKGKRSWQVRVTKIVFNNDNIPDSQHN</sequence>
<organism evidence="9 10">
    <name type="scientific">Desulfocapsa sulfexigens (strain DSM 10523 / SB164P1)</name>
    <dbReference type="NCBI Taxonomy" id="1167006"/>
    <lineage>
        <taxon>Bacteria</taxon>
        <taxon>Pseudomonadati</taxon>
        <taxon>Thermodesulfobacteriota</taxon>
        <taxon>Desulfobulbia</taxon>
        <taxon>Desulfobulbales</taxon>
        <taxon>Desulfocapsaceae</taxon>
        <taxon>Desulfocapsa</taxon>
    </lineage>
</organism>
<dbReference type="GO" id="GO:0008409">
    <property type="term" value="F:5'-3' exonuclease activity"/>
    <property type="evidence" value="ECO:0007669"/>
    <property type="project" value="InterPro"/>
</dbReference>
<dbReference type="GO" id="GO:0006281">
    <property type="term" value="P:DNA repair"/>
    <property type="evidence" value="ECO:0007669"/>
    <property type="project" value="InterPro"/>
</dbReference>
<evidence type="ECO:0000256" key="5">
    <source>
        <dbReference type="ARBA" id="ARBA00022839"/>
    </source>
</evidence>
<evidence type="ECO:0000313" key="10">
    <source>
        <dbReference type="Proteomes" id="UP000011721"/>
    </source>
</evidence>
<evidence type="ECO:0000256" key="4">
    <source>
        <dbReference type="ARBA" id="ARBA00022801"/>
    </source>
</evidence>
<dbReference type="Gene3D" id="3.10.310.30">
    <property type="match status" value="1"/>
</dbReference>
<keyword evidence="5 9" id="KW-0269">Exonuclease</keyword>
<dbReference type="GO" id="GO:0006310">
    <property type="term" value="P:DNA recombination"/>
    <property type="evidence" value="ECO:0007669"/>
    <property type="project" value="InterPro"/>
</dbReference>
<evidence type="ECO:0000259" key="7">
    <source>
        <dbReference type="Pfam" id="PF02272"/>
    </source>
</evidence>
<evidence type="ECO:0000259" key="6">
    <source>
        <dbReference type="Pfam" id="PF01368"/>
    </source>
</evidence>
<dbReference type="InterPro" id="IPR004610">
    <property type="entry name" value="RecJ"/>
</dbReference>
<name>M1P7H0_DESSD</name>
<gene>
    <name evidence="9" type="ordered locus">UWK_02882</name>
</gene>
<evidence type="ECO:0000256" key="3">
    <source>
        <dbReference type="ARBA" id="ARBA00022722"/>
    </source>
</evidence>
<dbReference type="PANTHER" id="PTHR30255">
    <property type="entry name" value="SINGLE-STRANDED-DNA-SPECIFIC EXONUCLEASE RECJ"/>
    <property type="match status" value="1"/>
</dbReference>
<dbReference type="Proteomes" id="UP000011721">
    <property type="component" value="Chromosome"/>
</dbReference>
<evidence type="ECO:0000256" key="2">
    <source>
        <dbReference type="ARBA" id="ARBA00019841"/>
    </source>
</evidence>
<dbReference type="NCBIfam" id="TIGR00644">
    <property type="entry name" value="recJ"/>
    <property type="match status" value="1"/>
</dbReference>
<feature type="domain" description="DHHA1" evidence="7">
    <location>
        <begin position="359"/>
        <end position="446"/>
    </location>
</feature>
<keyword evidence="10" id="KW-1185">Reference proteome</keyword>
<dbReference type="OrthoDB" id="9809852at2"/>
<dbReference type="PANTHER" id="PTHR30255:SF2">
    <property type="entry name" value="SINGLE-STRANDED-DNA-SPECIFIC EXONUCLEASE RECJ"/>
    <property type="match status" value="1"/>
</dbReference>
<dbReference type="AlphaFoldDB" id="M1P7H0"/>
<keyword evidence="3" id="KW-0540">Nuclease</keyword>
<dbReference type="InterPro" id="IPR041122">
    <property type="entry name" value="RecJ_OB"/>
</dbReference>
<dbReference type="InterPro" id="IPR001667">
    <property type="entry name" value="DDH_dom"/>
</dbReference>
<dbReference type="STRING" id="1167006.UWK_02882"/>
<protein>
    <recommendedName>
        <fullName evidence="2">Single-stranded-DNA-specific exonuclease RecJ</fullName>
    </recommendedName>
</protein>
<dbReference type="PATRIC" id="fig|1167006.5.peg.3113"/>
<dbReference type="InterPro" id="IPR003156">
    <property type="entry name" value="DHHA1_dom"/>
</dbReference>
<keyword evidence="4" id="KW-0378">Hydrolase</keyword>
<feature type="domain" description="DDH" evidence="6">
    <location>
        <begin position="74"/>
        <end position="234"/>
    </location>
</feature>
<dbReference type="InterPro" id="IPR051673">
    <property type="entry name" value="SSDNA_exonuclease_RecJ"/>
</dbReference>
<dbReference type="Pfam" id="PF01368">
    <property type="entry name" value="DHH"/>
    <property type="match status" value="1"/>
</dbReference>
<evidence type="ECO:0000256" key="1">
    <source>
        <dbReference type="ARBA" id="ARBA00005915"/>
    </source>
</evidence>
<dbReference type="RefSeq" id="WP_015405099.1">
    <property type="nucleotide sequence ID" value="NC_020304.1"/>
</dbReference>
<dbReference type="GO" id="GO:0003676">
    <property type="term" value="F:nucleic acid binding"/>
    <property type="evidence" value="ECO:0007669"/>
    <property type="project" value="InterPro"/>
</dbReference>